<gene>
    <name evidence="8" type="ORF">OQ497_05675</name>
</gene>
<feature type="transmembrane region" description="Helical" evidence="6">
    <location>
        <begin position="15"/>
        <end position="35"/>
    </location>
</feature>
<evidence type="ECO:0000256" key="2">
    <source>
        <dbReference type="ARBA" id="ARBA00022475"/>
    </source>
</evidence>
<evidence type="ECO:0000256" key="4">
    <source>
        <dbReference type="ARBA" id="ARBA00022989"/>
    </source>
</evidence>
<dbReference type="InterPro" id="IPR015414">
    <property type="entry name" value="TMEM64"/>
</dbReference>
<dbReference type="PANTHER" id="PTHR12677:SF59">
    <property type="entry name" value="GOLGI APPARATUS MEMBRANE PROTEIN TVP38-RELATED"/>
    <property type="match status" value="1"/>
</dbReference>
<sequence>MTFVSPTFMQSVTKVLRPVIMLGLLAAGAVMLRHLPGFDHIFSSTELLRHGFRGRCLFICGATLWCAFGLPRHIAGFAAGLAYGPAEGIWLTTIASCAGCAAGFYWSRLAAPGWAREKMGQYFSRIDVLVRQEPFLSVLTLRLLPVGSSLLLNIFGGVSGMRFFPFLGATALGGLPQNLVAVLLGAGVRFDAAWQAVAGGGLFVLSAVLGVWLWRGSRLGRLVSPEKEVFPRDERL</sequence>
<dbReference type="Pfam" id="PF09335">
    <property type="entry name" value="VTT_dom"/>
    <property type="match status" value="1"/>
</dbReference>
<feature type="transmembrane region" description="Helical" evidence="6">
    <location>
        <begin position="56"/>
        <end position="83"/>
    </location>
</feature>
<comment type="caution">
    <text evidence="8">The sequence shown here is derived from an EMBL/GenBank/DDBJ whole genome shotgun (WGS) entry which is preliminary data.</text>
</comment>
<dbReference type="EMBL" id="JAPIUZ010000002">
    <property type="protein sequence ID" value="MCX2563452.1"/>
    <property type="molecule type" value="Genomic_DNA"/>
</dbReference>
<feature type="transmembrane region" description="Helical" evidence="6">
    <location>
        <begin position="192"/>
        <end position="214"/>
    </location>
</feature>
<dbReference type="InterPro" id="IPR032816">
    <property type="entry name" value="VTT_dom"/>
</dbReference>
<keyword evidence="3 6" id="KW-0812">Transmembrane</keyword>
<comment type="subcellular location">
    <subcellularLocation>
        <location evidence="1 6">Cell membrane</location>
        <topology evidence="1 6">Multi-pass membrane protein</topology>
    </subcellularLocation>
</comment>
<organism evidence="8 9">
    <name type="scientific">Acetobacter thailandicus</name>
    <dbReference type="NCBI Taxonomy" id="1502842"/>
    <lineage>
        <taxon>Bacteria</taxon>
        <taxon>Pseudomonadati</taxon>
        <taxon>Pseudomonadota</taxon>
        <taxon>Alphaproteobacteria</taxon>
        <taxon>Acetobacterales</taxon>
        <taxon>Acetobacteraceae</taxon>
        <taxon>Acetobacter</taxon>
    </lineage>
</organism>
<feature type="transmembrane region" description="Helical" evidence="6">
    <location>
        <begin position="89"/>
        <end position="106"/>
    </location>
</feature>
<dbReference type="Proteomes" id="UP001301152">
    <property type="component" value="Unassembled WGS sequence"/>
</dbReference>
<dbReference type="RefSeq" id="WP_143216337.1">
    <property type="nucleotide sequence ID" value="NZ_JAERKX010000004.1"/>
</dbReference>
<name>A0ABT3QDT2_9PROT</name>
<keyword evidence="9" id="KW-1185">Reference proteome</keyword>
<evidence type="ECO:0000256" key="1">
    <source>
        <dbReference type="ARBA" id="ARBA00004651"/>
    </source>
</evidence>
<keyword evidence="2 6" id="KW-1003">Cell membrane</keyword>
<evidence type="ECO:0000259" key="7">
    <source>
        <dbReference type="Pfam" id="PF09335"/>
    </source>
</evidence>
<evidence type="ECO:0000256" key="6">
    <source>
        <dbReference type="RuleBase" id="RU366058"/>
    </source>
</evidence>
<comment type="similarity">
    <text evidence="6">Belongs to the TVP38/TMEM64 family.</text>
</comment>
<protein>
    <recommendedName>
        <fullName evidence="6">TVP38/TMEM64 family membrane protein</fullName>
    </recommendedName>
</protein>
<feature type="transmembrane region" description="Helical" evidence="6">
    <location>
        <begin position="150"/>
        <end position="172"/>
    </location>
</feature>
<proteinExistence type="inferred from homology"/>
<keyword evidence="5 6" id="KW-0472">Membrane</keyword>
<keyword evidence="4 6" id="KW-1133">Transmembrane helix</keyword>
<feature type="domain" description="VTT" evidence="7">
    <location>
        <begin position="71"/>
        <end position="186"/>
    </location>
</feature>
<evidence type="ECO:0000256" key="3">
    <source>
        <dbReference type="ARBA" id="ARBA00022692"/>
    </source>
</evidence>
<dbReference type="PANTHER" id="PTHR12677">
    <property type="entry name" value="GOLGI APPARATUS MEMBRANE PROTEIN TVP38-RELATED"/>
    <property type="match status" value="1"/>
</dbReference>
<accession>A0ABT3QDT2</accession>
<evidence type="ECO:0000313" key="8">
    <source>
        <dbReference type="EMBL" id="MCX2563452.1"/>
    </source>
</evidence>
<evidence type="ECO:0000313" key="9">
    <source>
        <dbReference type="Proteomes" id="UP001301152"/>
    </source>
</evidence>
<evidence type="ECO:0000256" key="5">
    <source>
        <dbReference type="ARBA" id="ARBA00023136"/>
    </source>
</evidence>
<reference evidence="8 9" key="1">
    <citation type="submission" date="2022-11" db="EMBL/GenBank/DDBJ databases">
        <title>Genome sequencing of Acetobacter type strain.</title>
        <authorList>
            <person name="Heo J."/>
            <person name="Lee D."/>
            <person name="Han B.-H."/>
            <person name="Hong S.-B."/>
            <person name="Kwon S.-W."/>
        </authorList>
    </citation>
    <scope>NUCLEOTIDE SEQUENCE [LARGE SCALE GENOMIC DNA]</scope>
    <source>
        <strain evidence="8 9">KACC 21253</strain>
    </source>
</reference>